<dbReference type="Pfam" id="PF00389">
    <property type="entry name" value="2-Hacid_dh"/>
    <property type="match status" value="1"/>
</dbReference>
<reference evidence="7 8" key="1">
    <citation type="submission" date="2016-10" db="EMBL/GenBank/DDBJ databases">
        <authorList>
            <person name="de Groot N.N."/>
        </authorList>
    </citation>
    <scope>NUCLEOTIDE SEQUENCE [LARGE SCALE GENOMIC DNA]</scope>
    <source>
        <strain evidence="7 8">CGMCC 1.10434</strain>
    </source>
</reference>
<dbReference type="Pfam" id="PF02826">
    <property type="entry name" value="2-Hacid_dh_C"/>
    <property type="match status" value="1"/>
</dbReference>
<evidence type="ECO:0000256" key="2">
    <source>
        <dbReference type="ARBA" id="ARBA00023002"/>
    </source>
</evidence>
<keyword evidence="2 4" id="KW-0560">Oxidoreductase</keyword>
<name>A0A1H8LQG4_9BACI</name>
<dbReference type="InterPro" id="IPR006140">
    <property type="entry name" value="D-isomer_DH_NAD-bd"/>
</dbReference>
<accession>A0A1H8LQG4</accession>
<dbReference type="InterPro" id="IPR029752">
    <property type="entry name" value="D-isomer_DH_CS1"/>
</dbReference>
<dbReference type="SUPFAM" id="SSF51735">
    <property type="entry name" value="NAD(P)-binding Rossmann-fold domains"/>
    <property type="match status" value="1"/>
</dbReference>
<dbReference type="PROSITE" id="PS00065">
    <property type="entry name" value="D_2_HYDROXYACID_DH_1"/>
    <property type="match status" value="1"/>
</dbReference>
<dbReference type="Gene3D" id="3.40.50.720">
    <property type="entry name" value="NAD(P)-binding Rossmann-like Domain"/>
    <property type="match status" value="2"/>
</dbReference>
<dbReference type="OrthoDB" id="9805416at2"/>
<dbReference type="RefSeq" id="WP_091496213.1">
    <property type="nucleotide sequence ID" value="NZ_FODJ01000003.1"/>
</dbReference>
<feature type="domain" description="D-isomer specific 2-hydroxyacid dehydrogenase catalytic" evidence="5">
    <location>
        <begin position="12"/>
        <end position="324"/>
    </location>
</feature>
<dbReference type="STRING" id="872970.SAMN04488134_103282"/>
<dbReference type="CDD" id="cd12185">
    <property type="entry name" value="HGDH_LDH_like"/>
    <property type="match status" value="1"/>
</dbReference>
<dbReference type="InterPro" id="IPR036291">
    <property type="entry name" value="NAD(P)-bd_dom_sf"/>
</dbReference>
<evidence type="ECO:0000313" key="7">
    <source>
        <dbReference type="EMBL" id="SEO07098.1"/>
    </source>
</evidence>
<evidence type="ECO:0000259" key="5">
    <source>
        <dbReference type="Pfam" id="PF00389"/>
    </source>
</evidence>
<proteinExistence type="inferred from homology"/>
<protein>
    <submittedName>
        <fullName evidence="7">D-lactate dehydrogenase</fullName>
    </submittedName>
</protein>
<organism evidence="7 8">
    <name type="scientific">Amphibacillus marinus</name>
    <dbReference type="NCBI Taxonomy" id="872970"/>
    <lineage>
        <taxon>Bacteria</taxon>
        <taxon>Bacillati</taxon>
        <taxon>Bacillota</taxon>
        <taxon>Bacilli</taxon>
        <taxon>Bacillales</taxon>
        <taxon>Bacillaceae</taxon>
        <taxon>Amphibacillus</taxon>
    </lineage>
</organism>
<dbReference type="InterPro" id="IPR006139">
    <property type="entry name" value="D-isomer_2_OHA_DH_cat_dom"/>
</dbReference>
<dbReference type="PROSITE" id="PS00670">
    <property type="entry name" value="D_2_HYDROXYACID_DH_2"/>
    <property type="match status" value="1"/>
</dbReference>
<evidence type="ECO:0000259" key="6">
    <source>
        <dbReference type="Pfam" id="PF02826"/>
    </source>
</evidence>
<dbReference type="PANTHER" id="PTHR43026">
    <property type="entry name" value="2-HYDROXYACID DEHYDROGENASE HOMOLOG 1-RELATED"/>
    <property type="match status" value="1"/>
</dbReference>
<evidence type="ECO:0000256" key="4">
    <source>
        <dbReference type="RuleBase" id="RU003719"/>
    </source>
</evidence>
<dbReference type="Proteomes" id="UP000199300">
    <property type="component" value="Unassembled WGS sequence"/>
</dbReference>
<dbReference type="SUPFAM" id="SSF52283">
    <property type="entry name" value="Formate/glycerate dehydrogenase catalytic domain-like"/>
    <property type="match status" value="1"/>
</dbReference>
<evidence type="ECO:0000313" key="8">
    <source>
        <dbReference type="Proteomes" id="UP000199300"/>
    </source>
</evidence>
<sequence length="325" mass="36073">MKITAYNVMPFEKQGLQVLEKQLGIELTIIADPLTLDNVNLAEGYQGVTVLGHSLINRAILQQLKAFGIRHLSTRTIGFDHIDIESAKELNIHVSNANYPPYNVAEFTVMTMLMLLRKIKVSICRALVNDFSLAGLQGRELRQMTVGIIGTGKIGQSVIDILSGFGCRILAYSKGESVNAHIQYVDLDTIYQESDIISLHVPLTDENYHMINKATIAKMKKGVLLVNTSRGGLIHSEDLIDALETEWIGGAALDTLEEEAGISHFDMGTRIVNQRPLFYLKQFPNVIFTQHYAFFTEEATFSMAESGLKGIIAGFKGDDHPYQVV</sequence>
<dbReference type="AlphaFoldDB" id="A0A1H8LQG4"/>
<keyword evidence="3" id="KW-0520">NAD</keyword>
<dbReference type="InterPro" id="IPR029753">
    <property type="entry name" value="D-isomer_DH_CS"/>
</dbReference>
<evidence type="ECO:0000256" key="3">
    <source>
        <dbReference type="ARBA" id="ARBA00023027"/>
    </source>
</evidence>
<dbReference type="InterPro" id="IPR058205">
    <property type="entry name" value="D-LDH-like"/>
</dbReference>
<dbReference type="GO" id="GO:0051287">
    <property type="term" value="F:NAD binding"/>
    <property type="evidence" value="ECO:0007669"/>
    <property type="project" value="InterPro"/>
</dbReference>
<dbReference type="PANTHER" id="PTHR43026:SF1">
    <property type="entry name" value="2-HYDROXYACID DEHYDROGENASE HOMOLOG 1-RELATED"/>
    <property type="match status" value="1"/>
</dbReference>
<gene>
    <name evidence="7" type="ORF">SAMN04488134_103282</name>
</gene>
<keyword evidence="8" id="KW-1185">Reference proteome</keyword>
<comment type="similarity">
    <text evidence="1 4">Belongs to the D-isomer specific 2-hydroxyacid dehydrogenase family.</text>
</comment>
<dbReference type="GO" id="GO:0008720">
    <property type="term" value="F:D-lactate dehydrogenase (NAD+) activity"/>
    <property type="evidence" value="ECO:0007669"/>
    <property type="project" value="TreeGrafter"/>
</dbReference>
<feature type="domain" description="D-isomer specific 2-hydroxyacid dehydrogenase NAD-binding" evidence="6">
    <location>
        <begin position="110"/>
        <end position="293"/>
    </location>
</feature>
<dbReference type="EMBL" id="FODJ01000003">
    <property type="protein sequence ID" value="SEO07098.1"/>
    <property type="molecule type" value="Genomic_DNA"/>
</dbReference>
<evidence type="ECO:0000256" key="1">
    <source>
        <dbReference type="ARBA" id="ARBA00005854"/>
    </source>
</evidence>